<keyword evidence="2" id="KW-1185">Reference proteome</keyword>
<name>A0ABR1DBH0_NECAM</name>
<comment type="caution">
    <text evidence="1">The sequence shown here is derived from an EMBL/GenBank/DDBJ whole genome shotgun (WGS) entry which is preliminary data.</text>
</comment>
<accession>A0ABR1DBH0</accession>
<dbReference type="EMBL" id="JAVFWL010000004">
    <property type="protein sequence ID" value="KAK6747853.1"/>
    <property type="molecule type" value="Genomic_DNA"/>
</dbReference>
<reference evidence="1 2" key="1">
    <citation type="submission" date="2023-08" db="EMBL/GenBank/DDBJ databases">
        <title>A Necator americanus chromosomal reference genome.</title>
        <authorList>
            <person name="Ilik V."/>
            <person name="Petrzelkova K.J."/>
            <person name="Pardy F."/>
            <person name="Fuh T."/>
            <person name="Niatou-Singa F.S."/>
            <person name="Gouil Q."/>
            <person name="Baker L."/>
            <person name="Ritchie M.E."/>
            <person name="Jex A.R."/>
            <person name="Gazzola D."/>
            <person name="Li H."/>
            <person name="Toshio Fujiwara R."/>
            <person name="Zhan B."/>
            <person name="Aroian R.V."/>
            <person name="Pafco B."/>
            <person name="Schwarz E.M."/>
        </authorList>
    </citation>
    <scope>NUCLEOTIDE SEQUENCE [LARGE SCALE GENOMIC DNA]</scope>
    <source>
        <strain evidence="1 2">Aroian</strain>
        <tissue evidence="1">Whole animal</tissue>
    </source>
</reference>
<evidence type="ECO:0000313" key="1">
    <source>
        <dbReference type="EMBL" id="KAK6747853.1"/>
    </source>
</evidence>
<evidence type="ECO:0000313" key="2">
    <source>
        <dbReference type="Proteomes" id="UP001303046"/>
    </source>
</evidence>
<dbReference type="Proteomes" id="UP001303046">
    <property type="component" value="Unassembled WGS sequence"/>
</dbReference>
<gene>
    <name evidence="1" type="primary">Necator_chrIV.g14112</name>
    <name evidence="1" type="ORF">RB195_000818</name>
</gene>
<proteinExistence type="predicted"/>
<protein>
    <submittedName>
        <fullName evidence="1">Uncharacterized protein</fullName>
    </submittedName>
</protein>
<sequence>MRLEEFTQRIVDNYIANVTKQLTEVHNAKQHKLQAIEFKELETTSFDKAKLPFTTCILLSNDKSTQGIKEGKK</sequence>
<organism evidence="1 2">
    <name type="scientific">Necator americanus</name>
    <name type="common">Human hookworm</name>
    <dbReference type="NCBI Taxonomy" id="51031"/>
    <lineage>
        <taxon>Eukaryota</taxon>
        <taxon>Metazoa</taxon>
        <taxon>Ecdysozoa</taxon>
        <taxon>Nematoda</taxon>
        <taxon>Chromadorea</taxon>
        <taxon>Rhabditida</taxon>
        <taxon>Rhabditina</taxon>
        <taxon>Rhabditomorpha</taxon>
        <taxon>Strongyloidea</taxon>
        <taxon>Ancylostomatidae</taxon>
        <taxon>Bunostominae</taxon>
        <taxon>Necator</taxon>
    </lineage>
</organism>